<dbReference type="EMBL" id="LT607413">
    <property type="protein sequence ID" value="SCE87236.1"/>
    <property type="molecule type" value="Genomic_DNA"/>
</dbReference>
<proteinExistence type="predicted"/>
<dbReference type="Proteomes" id="UP000198253">
    <property type="component" value="Chromosome I"/>
</dbReference>
<keyword evidence="1" id="KW-1133">Transmembrane helix</keyword>
<keyword evidence="1" id="KW-0812">Transmembrane</keyword>
<organism evidence="2 3">
    <name type="scientific">Micromonospora echinospora</name>
    <name type="common">Micromonospora purpurea</name>
    <dbReference type="NCBI Taxonomy" id="1877"/>
    <lineage>
        <taxon>Bacteria</taxon>
        <taxon>Bacillati</taxon>
        <taxon>Actinomycetota</taxon>
        <taxon>Actinomycetes</taxon>
        <taxon>Micromonosporales</taxon>
        <taxon>Micromonosporaceae</taxon>
        <taxon>Micromonospora</taxon>
    </lineage>
</organism>
<dbReference type="AlphaFoldDB" id="A0A1C4VTC2"/>
<evidence type="ECO:0000256" key="1">
    <source>
        <dbReference type="SAM" id="Phobius"/>
    </source>
</evidence>
<reference evidence="3" key="1">
    <citation type="submission" date="2016-06" db="EMBL/GenBank/DDBJ databases">
        <authorList>
            <person name="Varghese N."/>
            <person name="Submissions Spin"/>
        </authorList>
    </citation>
    <scope>NUCLEOTIDE SEQUENCE [LARGE SCALE GENOMIC DNA]</scope>
    <source>
        <strain evidence="3">DSM 43816</strain>
    </source>
</reference>
<feature type="transmembrane region" description="Helical" evidence="1">
    <location>
        <begin position="56"/>
        <end position="76"/>
    </location>
</feature>
<accession>A0A1C4VTC2</accession>
<feature type="transmembrane region" description="Helical" evidence="1">
    <location>
        <begin position="23"/>
        <end position="49"/>
    </location>
</feature>
<keyword evidence="3" id="KW-1185">Reference proteome</keyword>
<protein>
    <submittedName>
        <fullName evidence="2">Uncharacterized protein</fullName>
    </submittedName>
</protein>
<evidence type="ECO:0000313" key="3">
    <source>
        <dbReference type="Proteomes" id="UP000198253"/>
    </source>
</evidence>
<name>A0A1C4VTC2_MICEC</name>
<evidence type="ECO:0000313" key="2">
    <source>
        <dbReference type="EMBL" id="SCE87236.1"/>
    </source>
</evidence>
<keyword evidence="1" id="KW-0472">Membrane</keyword>
<sequence length="190" mass="20202">MGVVVAWGLVAGLHLFGLKLANLWLFGLLLTGLGWLVAVAVTGIALVALWRRGRSVPALSLVLVPGVLAPVAIVAVDWTSTFVHSFYRLHRADFQAAAALADQVTARYGDRYGQVLPKDLGHLSSKGRAVRIGAEGSGPAGILLPVRVGIPDGAAGYAYFADTPGDTSFDCFADPCRVRWSLGDGWYWLD</sequence>
<gene>
    <name evidence="2" type="ORF">GA0070618_1545</name>
</gene>
<dbReference type="InParanoid" id="A0A1C4VTC2"/>